<evidence type="ECO:0000313" key="3">
    <source>
        <dbReference type="EMBL" id="GGB49533.1"/>
    </source>
</evidence>
<evidence type="ECO:0000259" key="2">
    <source>
        <dbReference type="SMART" id="SM01204"/>
    </source>
</evidence>
<comment type="caution">
    <text evidence="3">The sequence shown here is derived from an EMBL/GenBank/DDBJ whole genome shotgun (WGS) entry which is preliminary data.</text>
</comment>
<dbReference type="AlphaFoldDB" id="A0A916TKN4"/>
<dbReference type="Pfam" id="PF10442">
    <property type="entry name" value="FIST_C"/>
    <property type="match status" value="1"/>
</dbReference>
<dbReference type="EMBL" id="BMFA01000006">
    <property type="protein sequence ID" value="GGB49533.1"/>
    <property type="molecule type" value="Genomic_DNA"/>
</dbReference>
<name>A0A916TKN4_9HYPH</name>
<evidence type="ECO:0008006" key="5">
    <source>
        <dbReference type="Google" id="ProtNLM"/>
    </source>
</evidence>
<feature type="domain" description="FIST" evidence="1">
    <location>
        <begin position="32"/>
        <end position="229"/>
    </location>
</feature>
<dbReference type="RefSeq" id="WP_150496307.1">
    <property type="nucleotide sequence ID" value="NZ_BMFA01000006.1"/>
</dbReference>
<dbReference type="PANTHER" id="PTHR40252:SF2">
    <property type="entry name" value="BLR0328 PROTEIN"/>
    <property type="match status" value="1"/>
</dbReference>
<sequence length="399" mass="42056">MTRIATGCSADPDTNTAVQACLDTVLDQLSGEPHYLMVHANSAYDRDHLHKALRERLPETSIHGATSCLGVMTDKALCNAPANGMGVWAVTDDGGDFGTGMAEIGENARQSAANAVLSALADAGRTGEIPQIVWISASPGQEEDILAGIQDIVGTDVAIVGGSAADDEIAGQWWMFTHQGTCSSGIVVSVLFTSFSIGTAYHSGYSPSGKHAVVTKAHGRIVEELDGRPAAEVYSEWTGQTFATSGTDPVNVLGSTTLQPLGRERGNLAGSPIYILSHPETVRPDGSISLFTDISVGDVLHHMTGTVESLIERPVNVCASAMEMAELDQGDIEGGIIVYCAGCMLTVRDRLPEVRDNLLKTLPGVPFITTFTFGEQGPVLDEVNRHGNLMISAVLLGDH</sequence>
<evidence type="ECO:0000313" key="4">
    <source>
        <dbReference type="Proteomes" id="UP000605148"/>
    </source>
</evidence>
<dbReference type="Pfam" id="PF08495">
    <property type="entry name" value="FIST"/>
    <property type="match status" value="1"/>
</dbReference>
<accession>A0A916TKN4</accession>
<dbReference type="SMART" id="SM01204">
    <property type="entry name" value="FIST_C"/>
    <property type="match status" value="1"/>
</dbReference>
<reference evidence="3" key="1">
    <citation type="journal article" date="2014" name="Int. J. Syst. Evol. Microbiol.">
        <title>Complete genome sequence of Corynebacterium casei LMG S-19264T (=DSM 44701T), isolated from a smear-ripened cheese.</title>
        <authorList>
            <consortium name="US DOE Joint Genome Institute (JGI-PGF)"/>
            <person name="Walter F."/>
            <person name="Albersmeier A."/>
            <person name="Kalinowski J."/>
            <person name="Ruckert C."/>
        </authorList>
    </citation>
    <scope>NUCLEOTIDE SEQUENCE</scope>
    <source>
        <strain evidence="3">CGMCC 1.12426</strain>
    </source>
</reference>
<organism evidence="3 4">
    <name type="scientific">Roseibium aquae</name>
    <dbReference type="NCBI Taxonomy" id="1323746"/>
    <lineage>
        <taxon>Bacteria</taxon>
        <taxon>Pseudomonadati</taxon>
        <taxon>Pseudomonadota</taxon>
        <taxon>Alphaproteobacteria</taxon>
        <taxon>Hyphomicrobiales</taxon>
        <taxon>Stappiaceae</taxon>
        <taxon>Roseibium</taxon>
    </lineage>
</organism>
<feature type="domain" description="FIST C-domain" evidence="2">
    <location>
        <begin position="230"/>
        <end position="379"/>
    </location>
</feature>
<dbReference type="OrthoDB" id="179842at2"/>
<dbReference type="PANTHER" id="PTHR40252">
    <property type="entry name" value="BLR0328 PROTEIN"/>
    <property type="match status" value="1"/>
</dbReference>
<dbReference type="InterPro" id="IPR019494">
    <property type="entry name" value="FIST_C"/>
</dbReference>
<proteinExistence type="predicted"/>
<protein>
    <recommendedName>
        <fullName evidence="5">Small ligand-binding sensory domain FIST</fullName>
    </recommendedName>
</protein>
<dbReference type="SMART" id="SM00897">
    <property type="entry name" value="FIST"/>
    <property type="match status" value="1"/>
</dbReference>
<gene>
    <name evidence="3" type="ORF">GCM10011316_22080</name>
</gene>
<dbReference type="InterPro" id="IPR013702">
    <property type="entry name" value="FIST_domain_N"/>
</dbReference>
<evidence type="ECO:0000259" key="1">
    <source>
        <dbReference type="SMART" id="SM00897"/>
    </source>
</evidence>
<reference evidence="3" key="2">
    <citation type="submission" date="2020-09" db="EMBL/GenBank/DDBJ databases">
        <authorList>
            <person name="Sun Q."/>
            <person name="Zhou Y."/>
        </authorList>
    </citation>
    <scope>NUCLEOTIDE SEQUENCE</scope>
    <source>
        <strain evidence="3">CGMCC 1.12426</strain>
    </source>
</reference>
<dbReference type="Proteomes" id="UP000605148">
    <property type="component" value="Unassembled WGS sequence"/>
</dbReference>
<keyword evidence="4" id="KW-1185">Reference proteome</keyword>